<dbReference type="OrthoDB" id="4869960at2759"/>
<feature type="compositionally biased region" description="Gly residues" evidence="3">
    <location>
        <begin position="628"/>
        <end position="646"/>
    </location>
</feature>
<dbReference type="Gene3D" id="2.130.10.10">
    <property type="entry name" value="YVTN repeat-like/Quinoprotein amine dehydrogenase"/>
    <property type="match status" value="2"/>
</dbReference>
<comment type="caution">
    <text evidence="4">The sequence shown here is derived from an EMBL/GenBank/DDBJ whole genome shotgun (WGS) entry which is preliminary data.</text>
</comment>
<accession>A0A836CJI5</accession>
<dbReference type="InterPro" id="IPR001680">
    <property type="entry name" value="WD40_rpt"/>
</dbReference>
<feature type="region of interest" description="Disordered" evidence="3">
    <location>
        <begin position="597"/>
        <end position="775"/>
    </location>
</feature>
<dbReference type="AlphaFoldDB" id="A0A836CJI5"/>
<name>A0A836CJI5_9STRA</name>
<keyword evidence="5" id="KW-1185">Reference proteome</keyword>
<dbReference type="SUPFAM" id="SSF50978">
    <property type="entry name" value="WD40 repeat-like"/>
    <property type="match status" value="1"/>
</dbReference>
<reference evidence="4" key="1">
    <citation type="submission" date="2021-02" db="EMBL/GenBank/DDBJ databases">
        <title>First Annotated Genome of the Yellow-green Alga Tribonema minus.</title>
        <authorList>
            <person name="Mahan K.M."/>
        </authorList>
    </citation>
    <scope>NUCLEOTIDE SEQUENCE</scope>
    <source>
        <strain evidence="4">UTEX B ZZ1240</strain>
    </source>
</reference>
<dbReference type="EMBL" id="JAFCMP010000088">
    <property type="protein sequence ID" value="KAG5187598.1"/>
    <property type="molecule type" value="Genomic_DNA"/>
</dbReference>
<proteinExistence type="predicted"/>
<feature type="compositionally biased region" description="Acidic residues" evidence="3">
    <location>
        <begin position="763"/>
        <end position="775"/>
    </location>
</feature>
<dbReference type="SMART" id="SM00320">
    <property type="entry name" value="WD40"/>
    <property type="match status" value="4"/>
</dbReference>
<keyword evidence="2" id="KW-0677">Repeat</keyword>
<dbReference type="InterPro" id="IPR015943">
    <property type="entry name" value="WD40/YVTN_repeat-like_dom_sf"/>
</dbReference>
<sequence>MLTVFTIMAGRSLLPKAGWSLSRAMHDTAAPTVRVALVDDINRRFAVPHHLLEDRTRRSIVELSLDGLFDDTHERPLSLPPGLVRLELKAFQARWPPHLERLVYWAKSEPEDAPPFLDTDRLPSTLKRLELNGCSVCTRVPRTLQTLRGSDDCKLMVWNAELSQRLETINSGHVNNIFGARFLPHKGNNEIVSCAADGQVRHTVISAATTRNLARHEGMAHRVVLDPLCPAALFTAGEDGRVYHFDMRTPGRKAQVFSMLDDPDPRHGVALFGLAAHPQQPYIFFGGESADLHMLDTRAAGESGGGGAAAAAARARGAVFRPPADQLDLGDATVTGVAVNWCGSEALVTLNDGCVFRLDVSAGAQAGGAGGGGGGAAEGAGGGGGRRRARFAEHEGALGRYEGHRNKRGGDAQRVPRSLSAAVPRSCGEQRGDAAPAAAPVSFFGPRSEYVVSGSDCGHVFIWDTGTGALVNLLKATLSLLLLDTQRTHGDRVGAVNCLEPHPFLPVLATSGLEHDAKIWRPTAARPADARALTGWANVTAEKLCARNNAGRRGELRTRRARHHDRALASLLTFHASSAEERLMLQVLIARAAMGMEDSDDDDSDGNGGGGGGARGGGGAGDGEEGSSDGGGGGRGGGRRGGGGSAGALSDSVAFMDSSSEDGGGGDGSSSSSSSSDDDGEGIGGDGHDQHGGSSSSADGMDADSDSGFEEDIMGHMRAAASGEFGGNSSEDSDEVLSSAGSGGGASGSGGGGIEDGSGASDSDSDSELSDAGIE</sequence>
<keyword evidence="1" id="KW-0853">WD repeat</keyword>
<feature type="region of interest" description="Disordered" evidence="3">
    <location>
        <begin position="366"/>
        <end position="419"/>
    </location>
</feature>
<dbReference type="GO" id="GO:0080008">
    <property type="term" value="C:Cul4-RING E3 ubiquitin ligase complex"/>
    <property type="evidence" value="ECO:0007669"/>
    <property type="project" value="TreeGrafter"/>
</dbReference>
<evidence type="ECO:0000256" key="3">
    <source>
        <dbReference type="SAM" id="MobiDB-lite"/>
    </source>
</evidence>
<protein>
    <submittedName>
        <fullName evidence="4">WD40-repeat-containing domain protein</fullName>
    </submittedName>
</protein>
<evidence type="ECO:0000313" key="5">
    <source>
        <dbReference type="Proteomes" id="UP000664859"/>
    </source>
</evidence>
<evidence type="ECO:0000313" key="4">
    <source>
        <dbReference type="EMBL" id="KAG5187598.1"/>
    </source>
</evidence>
<dbReference type="GO" id="GO:0005737">
    <property type="term" value="C:cytoplasm"/>
    <property type="evidence" value="ECO:0007669"/>
    <property type="project" value="TreeGrafter"/>
</dbReference>
<gene>
    <name evidence="4" type="ORF">JKP88DRAFT_353705</name>
</gene>
<evidence type="ECO:0000256" key="1">
    <source>
        <dbReference type="ARBA" id="ARBA00022574"/>
    </source>
</evidence>
<feature type="compositionally biased region" description="Basic and acidic residues" evidence="3">
    <location>
        <begin position="390"/>
        <end position="411"/>
    </location>
</feature>
<evidence type="ECO:0000256" key="2">
    <source>
        <dbReference type="ARBA" id="ARBA00022737"/>
    </source>
</evidence>
<dbReference type="InterPro" id="IPR045151">
    <property type="entry name" value="DCAF8"/>
</dbReference>
<dbReference type="PANTHER" id="PTHR15574">
    <property type="entry name" value="WD REPEAT DOMAIN-CONTAINING FAMILY"/>
    <property type="match status" value="1"/>
</dbReference>
<feature type="compositionally biased region" description="Acidic residues" evidence="3">
    <location>
        <begin position="701"/>
        <end position="712"/>
    </location>
</feature>
<feature type="compositionally biased region" description="Gly residues" evidence="3">
    <location>
        <begin position="366"/>
        <end position="384"/>
    </location>
</feature>
<dbReference type="PANTHER" id="PTHR15574:SF21">
    <property type="entry name" value="DDB1- AND CUL4-ASSOCIATED FACTOR 8"/>
    <property type="match status" value="1"/>
</dbReference>
<feature type="compositionally biased region" description="Gly residues" evidence="3">
    <location>
        <begin position="741"/>
        <end position="756"/>
    </location>
</feature>
<feature type="compositionally biased region" description="Gly residues" evidence="3">
    <location>
        <begin position="606"/>
        <end position="621"/>
    </location>
</feature>
<organism evidence="4 5">
    <name type="scientific">Tribonema minus</name>
    <dbReference type="NCBI Taxonomy" id="303371"/>
    <lineage>
        <taxon>Eukaryota</taxon>
        <taxon>Sar</taxon>
        <taxon>Stramenopiles</taxon>
        <taxon>Ochrophyta</taxon>
        <taxon>PX clade</taxon>
        <taxon>Xanthophyceae</taxon>
        <taxon>Tribonematales</taxon>
        <taxon>Tribonemataceae</taxon>
        <taxon>Tribonema</taxon>
    </lineage>
</organism>
<dbReference type="Proteomes" id="UP000664859">
    <property type="component" value="Unassembled WGS sequence"/>
</dbReference>
<dbReference type="InterPro" id="IPR036322">
    <property type="entry name" value="WD40_repeat_dom_sf"/>
</dbReference>